<evidence type="ECO:0000313" key="15">
    <source>
        <dbReference type="Proteomes" id="UP000233748"/>
    </source>
</evidence>
<feature type="domain" description="ABC transporter" evidence="9">
    <location>
        <begin position="487"/>
        <end position="699"/>
    </location>
</feature>
<dbReference type="PANTHER" id="PTHR24221:SF606">
    <property type="entry name" value="COLICIN V SECRETION-PROCESSING ATP-BINDING PROTEIN"/>
    <property type="match status" value="1"/>
</dbReference>
<dbReference type="EMBL" id="PHKW01000011">
    <property type="protein sequence ID" value="PKV15223.1"/>
    <property type="molecule type" value="Genomic_DNA"/>
</dbReference>
<evidence type="ECO:0000256" key="5">
    <source>
        <dbReference type="ARBA" id="ARBA00022989"/>
    </source>
</evidence>
<keyword evidence="3" id="KW-0547">Nucleotide-binding</keyword>
<feature type="transmembrane region" description="Helical" evidence="8">
    <location>
        <begin position="232"/>
        <end position="254"/>
    </location>
</feature>
<feature type="domain" description="ABC transmembrane type-1" evidence="10">
    <location>
        <begin position="174"/>
        <end position="454"/>
    </location>
</feature>
<feature type="coiled-coil region" evidence="7">
    <location>
        <begin position="358"/>
        <end position="385"/>
    </location>
</feature>
<dbReference type="GO" id="GO:0006508">
    <property type="term" value="P:proteolysis"/>
    <property type="evidence" value="ECO:0007669"/>
    <property type="project" value="InterPro"/>
</dbReference>
<evidence type="ECO:0000256" key="1">
    <source>
        <dbReference type="ARBA" id="ARBA00004651"/>
    </source>
</evidence>
<keyword evidence="6 8" id="KW-0472">Membrane</keyword>
<evidence type="ECO:0000256" key="3">
    <source>
        <dbReference type="ARBA" id="ARBA00022741"/>
    </source>
</evidence>
<keyword evidence="7" id="KW-0175">Coiled coil</keyword>
<evidence type="ECO:0000256" key="2">
    <source>
        <dbReference type="ARBA" id="ARBA00022692"/>
    </source>
</evidence>
<dbReference type="RefSeq" id="WP_101364936.1">
    <property type="nucleotide sequence ID" value="NZ_PHKV01000013.1"/>
</dbReference>
<dbReference type="GO" id="GO:0140359">
    <property type="term" value="F:ABC-type transporter activity"/>
    <property type="evidence" value="ECO:0007669"/>
    <property type="project" value="InterPro"/>
</dbReference>
<dbReference type="PANTHER" id="PTHR24221">
    <property type="entry name" value="ATP-BINDING CASSETTE SUB-FAMILY B"/>
    <property type="match status" value="1"/>
</dbReference>
<dbReference type="InterPro" id="IPR003439">
    <property type="entry name" value="ABC_transporter-like_ATP-bd"/>
</dbReference>
<dbReference type="Gene3D" id="1.20.1560.10">
    <property type="entry name" value="ABC transporter type 1, transmembrane domain"/>
    <property type="match status" value="1"/>
</dbReference>
<dbReference type="InterPro" id="IPR039421">
    <property type="entry name" value="Type_1_exporter"/>
</dbReference>
<evidence type="ECO:0000256" key="6">
    <source>
        <dbReference type="ARBA" id="ARBA00023136"/>
    </source>
</evidence>
<evidence type="ECO:0000313" key="14">
    <source>
        <dbReference type="Proteomes" id="UP000233720"/>
    </source>
</evidence>
<organism evidence="12 14">
    <name type="scientific">Xanthomonas prunicola</name>
    <dbReference type="NCBI Taxonomy" id="2053930"/>
    <lineage>
        <taxon>Bacteria</taxon>
        <taxon>Pseudomonadati</taxon>
        <taxon>Pseudomonadota</taxon>
        <taxon>Gammaproteobacteria</taxon>
        <taxon>Lysobacterales</taxon>
        <taxon>Lysobacteraceae</taxon>
        <taxon>Xanthomonas</taxon>
    </lineage>
</organism>
<dbReference type="InterPro" id="IPR003593">
    <property type="entry name" value="AAA+_ATPase"/>
</dbReference>
<dbReference type="InterPro" id="IPR017871">
    <property type="entry name" value="ABC_transporter-like_CS"/>
</dbReference>
<dbReference type="CDD" id="cd18567">
    <property type="entry name" value="ABC_6TM_CvaB_RaxB_like"/>
    <property type="match status" value="1"/>
</dbReference>
<dbReference type="OrthoDB" id="6828292at2"/>
<dbReference type="PROSITE" id="PS50893">
    <property type="entry name" value="ABC_TRANSPORTER_2"/>
    <property type="match status" value="1"/>
</dbReference>
<protein>
    <submittedName>
        <fullName evidence="12">Colicin V production protein</fullName>
    </submittedName>
</protein>
<dbReference type="SUPFAM" id="SSF90123">
    <property type="entry name" value="ABC transporter transmembrane region"/>
    <property type="match status" value="1"/>
</dbReference>
<dbReference type="Proteomes" id="UP000233720">
    <property type="component" value="Unassembled WGS sequence"/>
</dbReference>
<dbReference type="InterPro" id="IPR027417">
    <property type="entry name" value="P-loop_NTPase"/>
</dbReference>
<accession>A0A2N3REE1</accession>
<comment type="subcellular location">
    <subcellularLocation>
        <location evidence="1">Cell membrane</location>
        <topology evidence="1">Multi-pass membrane protein</topology>
    </subcellularLocation>
</comment>
<dbReference type="Gene3D" id="3.90.70.10">
    <property type="entry name" value="Cysteine proteinases"/>
    <property type="match status" value="1"/>
</dbReference>
<dbReference type="Pfam" id="PF00664">
    <property type="entry name" value="ABC_membrane"/>
    <property type="match status" value="1"/>
</dbReference>
<sequence>MTMADGSPTLLWSQKKRVDPIMQSEAAECALACLAMLAQFYGNHCGLPALRRRYSSTLKGMSLNQVIEVADDMGFGCRALRAELDYLREVQAPVILHWNMNHFVVLAGTKGSKLVIIDPAQGRRLMPMGEVSKYFTGVLLELEPSASFRRASKSPSVPLSALTGRISGLKRVLIQIFALALAIEALGLSIPLQAQWAVDQISESNGKVILTVAAIFSLVIIIQAGLNLARAWLISWLGANISTQWVINIFSHLMRLPLDFFEKRHLGDIMSRFGSIHWIQAILTGSFVTALLDGLTGSLALVLLFIYSTGMATVVVVVATLYALGRFLMFGALWRASEQSMVLDARQQSELMESVRGIQAIKLANRQLERRARLANATLEAAKRGVTAERIKLGFGAASQGIFGLQRVFLLSAGAYLISGNAMTAGMMVAALSYADQFSTRVGSLIDNAVELKMLGLHLNRLADITTADEEPARGRLERALRSAPEVQMKGLGYRYSEWEPWIFRNLSFTIAPGQSVALVGPSGCGKTTLAKIVLGLLAPQEGEVTVTDQPRPVCRSAIPAQGMAAVMQDDCLFSGTIADNVAFFDSSAELSEIEAAARTAGIHDEILKMPMGYETLVGDMGSTLSGGQKQRILLARALYRQPKILVLDEATSHLDSDNEKVVNDAVMDLEITRIIIAHRKETIAMADRVFDLSTQTWIR</sequence>
<dbReference type="GO" id="GO:0005524">
    <property type="term" value="F:ATP binding"/>
    <property type="evidence" value="ECO:0007669"/>
    <property type="project" value="UniProtKB-KW"/>
</dbReference>
<dbReference type="GO" id="GO:0008233">
    <property type="term" value="F:peptidase activity"/>
    <property type="evidence" value="ECO:0007669"/>
    <property type="project" value="InterPro"/>
</dbReference>
<evidence type="ECO:0000256" key="7">
    <source>
        <dbReference type="SAM" id="Coils"/>
    </source>
</evidence>
<dbReference type="SMART" id="SM00382">
    <property type="entry name" value="AAA"/>
    <property type="match status" value="1"/>
</dbReference>
<dbReference type="SUPFAM" id="SSF52540">
    <property type="entry name" value="P-loop containing nucleoside triphosphate hydrolases"/>
    <property type="match status" value="1"/>
</dbReference>
<dbReference type="Gene3D" id="3.40.50.300">
    <property type="entry name" value="P-loop containing nucleotide triphosphate hydrolases"/>
    <property type="match status" value="1"/>
</dbReference>
<dbReference type="InterPro" id="IPR005074">
    <property type="entry name" value="Peptidase_C39"/>
</dbReference>
<feature type="transmembrane region" description="Helical" evidence="8">
    <location>
        <begin position="172"/>
        <end position="196"/>
    </location>
</feature>
<dbReference type="PROSITE" id="PS50929">
    <property type="entry name" value="ABC_TM1F"/>
    <property type="match status" value="1"/>
</dbReference>
<feature type="transmembrane region" description="Helical" evidence="8">
    <location>
        <begin position="298"/>
        <end position="325"/>
    </location>
</feature>
<evidence type="ECO:0000313" key="12">
    <source>
        <dbReference type="EMBL" id="PKV10864.1"/>
    </source>
</evidence>
<dbReference type="AlphaFoldDB" id="A0A2N3REE1"/>
<keyword evidence="4" id="KW-0067">ATP-binding</keyword>
<dbReference type="GO" id="GO:0016887">
    <property type="term" value="F:ATP hydrolysis activity"/>
    <property type="evidence" value="ECO:0007669"/>
    <property type="project" value="InterPro"/>
</dbReference>
<proteinExistence type="predicted"/>
<evidence type="ECO:0000259" key="9">
    <source>
        <dbReference type="PROSITE" id="PS50893"/>
    </source>
</evidence>
<reference evidence="14 15" key="1">
    <citation type="submission" date="2017-11" db="EMBL/GenBank/DDBJ databases">
        <title>Xanthomonas prunicola sp. nov., a novel pathogen that affects nectarine (Prunus persica var. nectarine) trees.</title>
        <authorList>
            <person name="Lopez M."/>
            <person name="Lopez-Soriano P."/>
            <person name="Garita-Cambronero J."/>
            <person name="Beltran C."/>
            <person name="Taghouti G."/>
            <person name="Portier P."/>
            <person name="Cubero J."/>
            <person name="Fischer-Le Saux M."/>
            <person name="Marco-Noales E."/>
        </authorList>
    </citation>
    <scope>NUCLEOTIDE SEQUENCE [LARGE SCALE GENOMIC DNA]</scope>
    <source>
        <strain evidence="12 14">CFBP8353</strain>
        <strain evidence="13 15">CFBP8354</strain>
    </source>
</reference>
<evidence type="ECO:0000259" key="10">
    <source>
        <dbReference type="PROSITE" id="PS50929"/>
    </source>
</evidence>
<dbReference type="GO" id="GO:0005886">
    <property type="term" value="C:plasma membrane"/>
    <property type="evidence" value="ECO:0007669"/>
    <property type="project" value="UniProtKB-SubCell"/>
</dbReference>
<evidence type="ECO:0000256" key="4">
    <source>
        <dbReference type="ARBA" id="ARBA00022840"/>
    </source>
</evidence>
<keyword evidence="15" id="KW-1185">Reference proteome</keyword>
<dbReference type="Pfam" id="PF00005">
    <property type="entry name" value="ABC_tran"/>
    <property type="match status" value="1"/>
</dbReference>
<comment type="caution">
    <text evidence="12">The sequence shown here is derived from an EMBL/GenBank/DDBJ whole genome shotgun (WGS) entry which is preliminary data.</text>
</comment>
<dbReference type="InterPro" id="IPR011527">
    <property type="entry name" value="ABC1_TM_dom"/>
</dbReference>
<feature type="transmembrane region" description="Helical" evidence="8">
    <location>
        <begin position="275"/>
        <end position="292"/>
    </location>
</feature>
<dbReference type="GO" id="GO:0034040">
    <property type="term" value="F:ATPase-coupled lipid transmembrane transporter activity"/>
    <property type="evidence" value="ECO:0007669"/>
    <property type="project" value="TreeGrafter"/>
</dbReference>
<feature type="transmembrane region" description="Helical" evidence="8">
    <location>
        <begin position="208"/>
        <end position="226"/>
    </location>
</feature>
<keyword evidence="5 8" id="KW-1133">Transmembrane helix</keyword>
<dbReference type="Pfam" id="PF03412">
    <property type="entry name" value="Peptidase_C39"/>
    <property type="match status" value="1"/>
</dbReference>
<dbReference type="PROSITE" id="PS50990">
    <property type="entry name" value="PEPTIDASE_C39"/>
    <property type="match status" value="1"/>
</dbReference>
<gene>
    <name evidence="12" type="ORF">XpruCFBP8353_20840</name>
    <name evidence="13" type="ORF">XpruCFBP8354_20755</name>
</gene>
<keyword evidence="2 8" id="KW-0812">Transmembrane</keyword>
<feature type="domain" description="Peptidase C39" evidence="11">
    <location>
        <begin position="23"/>
        <end position="142"/>
    </location>
</feature>
<evidence type="ECO:0000259" key="11">
    <source>
        <dbReference type="PROSITE" id="PS50990"/>
    </source>
</evidence>
<name>A0A2N3REE1_9XANT</name>
<dbReference type="EMBL" id="PHKV01000013">
    <property type="protein sequence ID" value="PKV10864.1"/>
    <property type="molecule type" value="Genomic_DNA"/>
</dbReference>
<evidence type="ECO:0000313" key="13">
    <source>
        <dbReference type="EMBL" id="PKV15223.1"/>
    </source>
</evidence>
<evidence type="ECO:0000256" key="8">
    <source>
        <dbReference type="SAM" id="Phobius"/>
    </source>
</evidence>
<dbReference type="InterPro" id="IPR036640">
    <property type="entry name" value="ABC1_TM_sf"/>
</dbReference>
<dbReference type="PROSITE" id="PS00211">
    <property type="entry name" value="ABC_TRANSPORTER_1"/>
    <property type="match status" value="1"/>
</dbReference>
<dbReference type="Proteomes" id="UP000233748">
    <property type="component" value="Unassembled WGS sequence"/>
</dbReference>